<feature type="transmembrane region" description="Helical" evidence="2">
    <location>
        <begin position="85"/>
        <end position="103"/>
    </location>
</feature>
<evidence type="ECO:0008006" key="5">
    <source>
        <dbReference type="Google" id="ProtNLM"/>
    </source>
</evidence>
<feature type="transmembrane region" description="Helical" evidence="2">
    <location>
        <begin position="7"/>
        <end position="28"/>
    </location>
</feature>
<dbReference type="Pfam" id="PF10710">
    <property type="entry name" value="DUF2512"/>
    <property type="match status" value="1"/>
</dbReference>
<feature type="transmembrane region" description="Helical" evidence="2">
    <location>
        <begin position="34"/>
        <end position="53"/>
    </location>
</feature>
<keyword evidence="2" id="KW-1133">Transmembrane helix</keyword>
<evidence type="ECO:0000313" key="4">
    <source>
        <dbReference type="Proteomes" id="UP000182762"/>
    </source>
</evidence>
<dbReference type="EMBL" id="FOXX01000022">
    <property type="protein sequence ID" value="SFQ87580.1"/>
    <property type="molecule type" value="Genomic_DNA"/>
</dbReference>
<name>A0A1I6C310_9BACI</name>
<accession>A0A1I6C310</accession>
<feature type="transmembrane region" description="Helical" evidence="2">
    <location>
        <begin position="60"/>
        <end position="79"/>
    </location>
</feature>
<comment type="caution">
    <text evidence="3">The sequence shown here is derived from an EMBL/GenBank/DDBJ whole genome shotgun (WGS) entry which is preliminary data.</text>
</comment>
<feature type="compositionally biased region" description="Polar residues" evidence="1">
    <location>
        <begin position="115"/>
        <end position="129"/>
    </location>
</feature>
<gene>
    <name evidence="3" type="ORF">SAMN02745910_04844</name>
</gene>
<keyword evidence="2" id="KW-0472">Membrane</keyword>
<dbReference type="GeneID" id="93713363"/>
<feature type="region of interest" description="Disordered" evidence="1">
    <location>
        <begin position="114"/>
        <end position="142"/>
    </location>
</feature>
<keyword evidence="4" id="KW-1185">Reference proteome</keyword>
<sequence length="142" mass="16088">MKHVKAFLFKFIISFILLYAILSGINGFSIGDVFWTTMILGGISYILGDLLILPRTNNTLATIADFALSFIIIWIMTSTLAYDDYLARTFTSALGVTIFEALFHRYMANRVLPNDKSSQRSNGQLQYQMEASEELDPKKTKK</sequence>
<dbReference type="InterPro" id="IPR019649">
    <property type="entry name" value="DUF2512"/>
</dbReference>
<protein>
    <recommendedName>
        <fullName evidence="5">DUF2512 family protein</fullName>
    </recommendedName>
</protein>
<dbReference type="Proteomes" id="UP000182762">
    <property type="component" value="Unassembled WGS sequence"/>
</dbReference>
<organism evidence="3 4">
    <name type="scientific">Priestia endophytica DSM 13796</name>
    <dbReference type="NCBI Taxonomy" id="1121089"/>
    <lineage>
        <taxon>Bacteria</taxon>
        <taxon>Bacillati</taxon>
        <taxon>Bacillota</taxon>
        <taxon>Bacilli</taxon>
        <taxon>Bacillales</taxon>
        <taxon>Bacillaceae</taxon>
        <taxon>Priestia</taxon>
    </lineage>
</organism>
<reference evidence="3 4" key="1">
    <citation type="submission" date="2016-10" db="EMBL/GenBank/DDBJ databases">
        <authorList>
            <person name="Varghese N."/>
            <person name="Submissions S."/>
        </authorList>
    </citation>
    <scope>NUCLEOTIDE SEQUENCE [LARGE SCALE GENOMIC DNA]</scope>
    <source>
        <strain evidence="3 4">DSM 13796</strain>
    </source>
</reference>
<proteinExistence type="predicted"/>
<evidence type="ECO:0000256" key="2">
    <source>
        <dbReference type="SAM" id="Phobius"/>
    </source>
</evidence>
<dbReference type="RefSeq" id="WP_061803071.1">
    <property type="nucleotide sequence ID" value="NZ_FOXX01000022.1"/>
</dbReference>
<evidence type="ECO:0000313" key="3">
    <source>
        <dbReference type="EMBL" id="SFQ87580.1"/>
    </source>
</evidence>
<keyword evidence="2" id="KW-0812">Transmembrane</keyword>
<evidence type="ECO:0000256" key="1">
    <source>
        <dbReference type="SAM" id="MobiDB-lite"/>
    </source>
</evidence>